<comment type="caution">
    <text evidence="14">The sequence shown here is derived from an EMBL/GenBank/DDBJ whole genome shotgun (WGS) entry which is preliminary data.</text>
</comment>
<dbReference type="GO" id="GO:0005524">
    <property type="term" value="F:ATP binding"/>
    <property type="evidence" value="ECO:0007669"/>
    <property type="project" value="UniProtKB-UniRule"/>
</dbReference>
<comment type="catalytic activity">
    <reaction evidence="9 10 11">
        <text>adenosine(37) in tRNA + dimethylallyl diphosphate = N(6)-dimethylallyladenosine(37) in tRNA + diphosphate</text>
        <dbReference type="Rhea" id="RHEA:26482"/>
        <dbReference type="Rhea" id="RHEA-COMP:10162"/>
        <dbReference type="Rhea" id="RHEA-COMP:10375"/>
        <dbReference type="ChEBI" id="CHEBI:33019"/>
        <dbReference type="ChEBI" id="CHEBI:57623"/>
        <dbReference type="ChEBI" id="CHEBI:74411"/>
        <dbReference type="ChEBI" id="CHEBI:74415"/>
        <dbReference type="EC" id="2.5.1.75"/>
    </reaction>
</comment>
<comment type="caution">
    <text evidence="10">Lacks conserved residue(s) required for the propagation of feature annotation.</text>
</comment>
<feature type="binding site" evidence="10">
    <location>
        <begin position="60"/>
        <end position="65"/>
    </location>
    <ligand>
        <name>substrate</name>
    </ligand>
</feature>
<dbReference type="PANTHER" id="PTHR11088">
    <property type="entry name" value="TRNA DIMETHYLALLYLTRANSFERASE"/>
    <property type="match status" value="1"/>
</dbReference>
<dbReference type="Gene3D" id="1.10.20.140">
    <property type="match status" value="1"/>
</dbReference>
<dbReference type="EC" id="2.5.1.75" evidence="10"/>
<evidence type="ECO:0000313" key="14">
    <source>
        <dbReference type="EMBL" id="KAA9111025.1"/>
    </source>
</evidence>
<evidence type="ECO:0000256" key="9">
    <source>
        <dbReference type="ARBA" id="ARBA00049563"/>
    </source>
</evidence>
<keyword evidence="7 10" id="KW-0067">ATP-binding</keyword>
<dbReference type="InterPro" id="IPR027417">
    <property type="entry name" value="P-loop_NTPase"/>
</dbReference>
<evidence type="ECO:0000256" key="4">
    <source>
        <dbReference type="ARBA" id="ARBA00022679"/>
    </source>
</evidence>
<organism evidence="14 15">
    <name type="scientific">Microbacterium rhizomatis</name>
    <dbReference type="NCBI Taxonomy" id="1631477"/>
    <lineage>
        <taxon>Bacteria</taxon>
        <taxon>Bacillati</taxon>
        <taxon>Actinomycetota</taxon>
        <taxon>Actinomycetes</taxon>
        <taxon>Micrococcales</taxon>
        <taxon>Microbacteriaceae</taxon>
        <taxon>Microbacterium</taxon>
    </lineage>
</organism>
<accession>A0A5J5J7R3</accession>
<evidence type="ECO:0000256" key="7">
    <source>
        <dbReference type="ARBA" id="ARBA00022840"/>
    </source>
</evidence>
<evidence type="ECO:0000256" key="3">
    <source>
        <dbReference type="ARBA" id="ARBA00005842"/>
    </source>
</evidence>
<evidence type="ECO:0000256" key="1">
    <source>
        <dbReference type="ARBA" id="ARBA00001946"/>
    </source>
</evidence>
<dbReference type="Proteomes" id="UP000325827">
    <property type="component" value="Unassembled WGS sequence"/>
</dbReference>
<evidence type="ECO:0000256" key="13">
    <source>
        <dbReference type="RuleBase" id="RU003785"/>
    </source>
</evidence>
<evidence type="ECO:0000256" key="11">
    <source>
        <dbReference type="RuleBase" id="RU003783"/>
    </source>
</evidence>
<keyword evidence="8 10" id="KW-0460">Magnesium</keyword>
<dbReference type="Pfam" id="PF01715">
    <property type="entry name" value="IPPT"/>
    <property type="match status" value="1"/>
</dbReference>
<feature type="binding site" evidence="10">
    <location>
        <begin position="58"/>
        <end position="65"/>
    </location>
    <ligand>
        <name>ATP</name>
        <dbReference type="ChEBI" id="CHEBI:30616"/>
    </ligand>
</feature>
<dbReference type="OrthoDB" id="9776390at2"/>
<name>A0A5J5J7R3_9MICO</name>
<dbReference type="PANTHER" id="PTHR11088:SF60">
    <property type="entry name" value="TRNA DIMETHYLALLYLTRANSFERASE"/>
    <property type="match status" value="1"/>
</dbReference>
<comment type="function">
    <text evidence="2 10 12">Catalyzes the transfer of a dimethylallyl group onto the adenine at position 37 in tRNAs that read codons beginning with uridine, leading to the formation of N6-(dimethylallyl)adenosine (i(6)A).</text>
</comment>
<sequence length="357" mass="38925">MGPHAGRVLCRSCTALRSHRRTRRFSRASDVAHRGVTLPRPRRDLREPTLPRLWAVVGATGTGKTALSLGLAEALAAADRRAEIVNADAMQLYRGMDIGTAKLSEGERRGIPHHLLDVLAVTEETAVAWYQDAARRAIADINGRGADAILVGGSGLYVSSVLYDFRFPPTDVELRAALEAELIEHGPGVLYTRLLAADPVTAARVDPRNGRRVVRALEVLAQGEATHGAALPSEPVEWHERTRIIGTQVARDRLVPQLDARVEQMWSDGLIDEVRALQKSGLEAGVTARRAIGYAQALAELAGTSTRNEAIAETQALTRRYARRQVSWFRRYAGVRWVDGAEVKADTAGLVPHILDA</sequence>
<evidence type="ECO:0000256" key="8">
    <source>
        <dbReference type="ARBA" id="ARBA00022842"/>
    </source>
</evidence>
<comment type="cofactor">
    <cofactor evidence="1 10">
        <name>Mg(2+)</name>
        <dbReference type="ChEBI" id="CHEBI:18420"/>
    </cofactor>
</comment>
<dbReference type="Gene3D" id="3.40.50.300">
    <property type="entry name" value="P-loop containing nucleotide triphosphate hydrolases"/>
    <property type="match status" value="1"/>
</dbReference>
<evidence type="ECO:0000313" key="15">
    <source>
        <dbReference type="Proteomes" id="UP000325827"/>
    </source>
</evidence>
<comment type="similarity">
    <text evidence="3 10 13">Belongs to the IPP transferase family.</text>
</comment>
<evidence type="ECO:0000256" key="10">
    <source>
        <dbReference type="HAMAP-Rule" id="MF_00185"/>
    </source>
</evidence>
<gene>
    <name evidence="10 14" type="primary">miaA</name>
    <name evidence="14" type="ORF">F6B43_05265</name>
</gene>
<keyword evidence="5 10" id="KW-0819">tRNA processing</keyword>
<dbReference type="AlphaFoldDB" id="A0A5J5J7R3"/>
<comment type="subunit">
    <text evidence="10">Monomer.</text>
</comment>
<dbReference type="SUPFAM" id="SSF52540">
    <property type="entry name" value="P-loop containing nucleoside triphosphate hydrolases"/>
    <property type="match status" value="1"/>
</dbReference>
<evidence type="ECO:0000256" key="5">
    <source>
        <dbReference type="ARBA" id="ARBA00022694"/>
    </source>
</evidence>
<dbReference type="GO" id="GO:0052381">
    <property type="term" value="F:tRNA dimethylallyltransferase activity"/>
    <property type="evidence" value="ECO:0007669"/>
    <property type="project" value="UniProtKB-UniRule"/>
</dbReference>
<evidence type="ECO:0000256" key="12">
    <source>
        <dbReference type="RuleBase" id="RU003784"/>
    </source>
</evidence>
<dbReference type="InterPro" id="IPR039657">
    <property type="entry name" value="Dimethylallyltransferase"/>
</dbReference>
<protein>
    <recommendedName>
        <fullName evidence="10">tRNA dimethylallyltransferase</fullName>
        <ecNumber evidence="10">2.5.1.75</ecNumber>
    </recommendedName>
    <alternativeName>
        <fullName evidence="10">Dimethylallyl diphosphate:tRNA dimethylallyltransferase</fullName>
        <shortName evidence="10">DMAPP:tRNA dimethylallyltransferase</shortName>
        <shortName evidence="10">DMATase</shortName>
    </alternativeName>
    <alternativeName>
        <fullName evidence="10">Isopentenyl-diphosphate:tRNA isopentenyltransferase</fullName>
        <shortName evidence="10">IPP transferase</shortName>
        <shortName evidence="10">IPPT</shortName>
        <shortName evidence="10">IPTase</shortName>
    </alternativeName>
</protein>
<dbReference type="NCBIfam" id="TIGR00174">
    <property type="entry name" value="miaA"/>
    <property type="match status" value="1"/>
</dbReference>
<dbReference type="HAMAP" id="MF_00185">
    <property type="entry name" value="IPP_trans"/>
    <property type="match status" value="1"/>
</dbReference>
<dbReference type="InterPro" id="IPR018022">
    <property type="entry name" value="IPT"/>
</dbReference>
<evidence type="ECO:0000256" key="6">
    <source>
        <dbReference type="ARBA" id="ARBA00022741"/>
    </source>
</evidence>
<dbReference type="EMBL" id="VYSA01000001">
    <property type="protein sequence ID" value="KAA9111025.1"/>
    <property type="molecule type" value="Genomic_DNA"/>
</dbReference>
<keyword evidence="6 10" id="KW-0547">Nucleotide-binding</keyword>
<feature type="site" description="Interaction with substrate tRNA" evidence="10">
    <location>
        <position position="175"/>
    </location>
</feature>
<evidence type="ECO:0000256" key="2">
    <source>
        <dbReference type="ARBA" id="ARBA00003213"/>
    </source>
</evidence>
<feature type="site" description="Interaction with substrate tRNA" evidence="10">
    <location>
        <position position="154"/>
    </location>
</feature>
<keyword evidence="15" id="KW-1185">Reference proteome</keyword>
<reference evidence="15" key="1">
    <citation type="submission" date="2019-09" db="EMBL/GenBank/DDBJ databases">
        <title>Mumia zhuanghuii sp. nov. isolated from the intestinal contents of plateau pika (Ochotona curzoniae) in the Qinghai-Tibet plateau of China.</title>
        <authorList>
            <person name="Tian Z."/>
        </authorList>
    </citation>
    <scope>NUCLEOTIDE SEQUENCE [LARGE SCALE GENOMIC DNA]</scope>
    <source>
        <strain evidence="15">JCM 30598</strain>
    </source>
</reference>
<keyword evidence="4 10" id="KW-0808">Transferase</keyword>
<dbReference type="GO" id="GO:0006400">
    <property type="term" value="P:tRNA modification"/>
    <property type="evidence" value="ECO:0007669"/>
    <property type="project" value="TreeGrafter"/>
</dbReference>
<proteinExistence type="inferred from homology"/>